<comment type="caution">
    <text evidence="1">The sequence shown here is derived from an EMBL/GenBank/DDBJ whole genome shotgun (WGS) entry which is preliminary data.</text>
</comment>
<proteinExistence type="predicted"/>
<dbReference type="Proteomes" id="UP000752696">
    <property type="component" value="Unassembled WGS sequence"/>
</dbReference>
<gene>
    <name evidence="1" type="ORF">MHI_LOCUS263037</name>
</gene>
<sequence length="82" mass="9624">PKRVSLSLLLRVEAEAGKEGYWLRDEVNRKEVEAVNYSSHPEDNDFPLFVERRKQPTLGEIPRQDAFLDMYLEVLDLSYNLN</sequence>
<keyword evidence="2" id="KW-1185">Reference proteome</keyword>
<feature type="non-terminal residue" evidence="1">
    <location>
        <position position="82"/>
    </location>
</feature>
<reference evidence="1" key="1">
    <citation type="submission" date="2020-07" db="EMBL/GenBank/DDBJ databases">
        <authorList>
            <person name="Nazaruddin N."/>
        </authorList>
    </citation>
    <scope>NUCLEOTIDE SEQUENCE</scope>
</reference>
<protein>
    <submittedName>
        <fullName evidence="1">Uncharacterized protein</fullName>
    </submittedName>
</protein>
<evidence type="ECO:0000313" key="1">
    <source>
        <dbReference type="EMBL" id="CAD1472150.1"/>
    </source>
</evidence>
<dbReference type="EMBL" id="CAJDYZ010005027">
    <property type="protein sequence ID" value="CAD1472150.1"/>
    <property type="molecule type" value="Genomic_DNA"/>
</dbReference>
<organism evidence="1 2">
    <name type="scientific">Heterotrigona itama</name>
    <dbReference type="NCBI Taxonomy" id="395501"/>
    <lineage>
        <taxon>Eukaryota</taxon>
        <taxon>Metazoa</taxon>
        <taxon>Ecdysozoa</taxon>
        <taxon>Arthropoda</taxon>
        <taxon>Hexapoda</taxon>
        <taxon>Insecta</taxon>
        <taxon>Pterygota</taxon>
        <taxon>Neoptera</taxon>
        <taxon>Endopterygota</taxon>
        <taxon>Hymenoptera</taxon>
        <taxon>Apocrita</taxon>
        <taxon>Aculeata</taxon>
        <taxon>Apoidea</taxon>
        <taxon>Anthophila</taxon>
        <taxon>Apidae</taxon>
        <taxon>Heterotrigona</taxon>
    </lineage>
</organism>
<name>A0A6V7GYY9_9HYME</name>
<dbReference type="OrthoDB" id="275637at2759"/>
<evidence type="ECO:0000313" key="2">
    <source>
        <dbReference type="Proteomes" id="UP000752696"/>
    </source>
</evidence>
<dbReference type="AlphaFoldDB" id="A0A6V7GYY9"/>
<accession>A0A6V7GYY9</accession>
<feature type="non-terminal residue" evidence="1">
    <location>
        <position position="1"/>
    </location>
</feature>